<accession>A0A1G6RUI9</accession>
<dbReference type="AlphaFoldDB" id="A0A1G6RUI9"/>
<proteinExistence type="predicted"/>
<keyword evidence="3" id="KW-1185">Reference proteome</keyword>
<evidence type="ECO:0000313" key="2">
    <source>
        <dbReference type="EMBL" id="SDD08302.1"/>
    </source>
</evidence>
<evidence type="ECO:0000256" key="1">
    <source>
        <dbReference type="SAM" id="Phobius"/>
    </source>
</evidence>
<dbReference type="OrthoDB" id="836288at2"/>
<keyword evidence="1" id="KW-0812">Transmembrane</keyword>
<sequence>MGSIISGVIFLTVGLIIRVYPNILAGYNSLSQKERENAEMNRLPFYGFLLFTVMGVISLLSYVLSIWLENPKLSSGITLIVTLTGLIFAVVGGNLLISNRFTK</sequence>
<protein>
    <recommendedName>
        <fullName evidence="4">DUF3784 domain-containing protein</fullName>
    </recommendedName>
</protein>
<dbReference type="EMBL" id="FNAC01000014">
    <property type="protein sequence ID" value="SDD08302.1"/>
    <property type="molecule type" value="Genomic_DNA"/>
</dbReference>
<dbReference type="STRING" id="686796.SAMN04488104_101436"/>
<feature type="transmembrane region" description="Helical" evidence="1">
    <location>
        <begin position="6"/>
        <end position="24"/>
    </location>
</feature>
<evidence type="ECO:0000313" key="3">
    <source>
        <dbReference type="Proteomes" id="UP000199060"/>
    </source>
</evidence>
<feature type="transmembrane region" description="Helical" evidence="1">
    <location>
        <begin position="73"/>
        <end position="97"/>
    </location>
</feature>
<dbReference type="RefSeq" id="WP_087938948.1">
    <property type="nucleotide sequence ID" value="NZ_FNAC01000014.1"/>
</dbReference>
<keyword evidence="1" id="KW-1133">Transmembrane helix</keyword>
<dbReference type="Proteomes" id="UP000199060">
    <property type="component" value="Unassembled WGS sequence"/>
</dbReference>
<organism evidence="2 3">
    <name type="scientific">Algoriphagus faecimaris</name>
    <dbReference type="NCBI Taxonomy" id="686796"/>
    <lineage>
        <taxon>Bacteria</taxon>
        <taxon>Pseudomonadati</taxon>
        <taxon>Bacteroidota</taxon>
        <taxon>Cytophagia</taxon>
        <taxon>Cytophagales</taxon>
        <taxon>Cyclobacteriaceae</taxon>
        <taxon>Algoriphagus</taxon>
    </lineage>
</organism>
<dbReference type="Pfam" id="PF12650">
    <property type="entry name" value="DUF3784"/>
    <property type="match status" value="1"/>
</dbReference>
<reference evidence="3" key="1">
    <citation type="submission" date="2016-10" db="EMBL/GenBank/DDBJ databases">
        <authorList>
            <person name="Varghese N."/>
            <person name="Submissions S."/>
        </authorList>
    </citation>
    <scope>NUCLEOTIDE SEQUENCE [LARGE SCALE GENOMIC DNA]</scope>
    <source>
        <strain evidence="3">DSM 23095</strain>
    </source>
</reference>
<evidence type="ECO:0008006" key="4">
    <source>
        <dbReference type="Google" id="ProtNLM"/>
    </source>
</evidence>
<keyword evidence="1" id="KW-0472">Membrane</keyword>
<dbReference type="InterPro" id="IPR017259">
    <property type="entry name" value="UCP037672"/>
</dbReference>
<gene>
    <name evidence="2" type="ORF">SAMN04488104_101436</name>
</gene>
<feature type="transmembrane region" description="Helical" evidence="1">
    <location>
        <begin position="45"/>
        <end position="67"/>
    </location>
</feature>
<name>A0A1G6RUI9_9BACT</name>